<dbReference type="Proteomes" id="UP000663860">
    <property type="component" value="Unassembled WGS sequence"/>
</dbReference>
<keyword evidence="1" id="KW-0812">Transmembrane</keyword>
<comment type="caution">
    <text evidence="2">The sequence shown here is derived from an EMBL/GenBank/DDBJ whole genome shotgun (WGS) entry which is preliminary data.</text>
</comment>
<gene>
    <name evidence="2" type="ORF">IZO911_LOCUS22010</name>
</gene>
<evidence type="ECO:0000313" key="2">
    <source>
        <dbReference type="EMBL" id="CAF1081912.1"/>
    </source>
</evidence>
<keyword evidence="1" id="KW-1133">Transmembrane helix</keyword>
<evidence type="ECO:0000313" key="3">
    <source>
        <dbReference type="Proteomes" id="UP000663860"/>
    </source>
</evidence>
<name>A0A814MVU5_9BILA</name>
<feature type="transmembrane region" description="Helical" evidence="1">
    <location>
        <begin position="115"/>
        <end position="141"/>
    </location>
</feature>
<proteinExistence type="predicted"/>
<protein>
    <submittedName>
        <fullName evidence="2">Uncharacterized protein</fullName>
    </submittedName>
</protein>
<organism evidence="2 3">
    <name type="scientific">Adineta steineri</name>
    <dbReference type="NCBI Taxonomy" id="433720"/>
    <lineage>
        <taxon>Eukaryota</taxon>
        <taxon>Metazoa</taxon>
        <taxon>Spiralia</taxon>
        <taxon>Gnathifera</taxon>
        <taxon>Rotifera</taxon>
        <taxon>Eurotatoria</taxon>
        <taxon>Bdelloidea</taxon>
        <taxon>Adinetida</taxon>
        <taxon>Adinetidae</taxon>
        <taxon>Adineta</taxon>
    </lineage>
</organism>
<keyword evidence="1" id="KW-0472">Membrane</keyword>
<accession>A0A814MVU5</accession>
<dbReference type="EMBL" id="CAJNOE010000241">
    <property type="protein sequence ID" value="CAF1081912.1"/>
    <property type="molecule type" value="Genomic_DNA"/>
</dbReference>
<dbReference type="AlphaFoldDB" id="A0A814MVU5"/>
<evidence type="ECO:0000256" key="1">
    <source>
        <dbReference type="SAM" id="Phobius"/>
    </source>
</evidence>
<sequence length="207" mass="23099">MWTPGGSFYIYFDSGILDEQGASSCSKEAMSITDPNFWPFNIPYESTTTSTTTTSTTSVSSTTTMRTTPTRQTFKISSSTTSVTMSTTTIVTTTVTLTGSTTIAQKPEQLSISSIVLITLASLCVCACIIWSSFSIIRVYLIRSFLLDSVLRQQFLSMHSMPIPDQQISSKPQHKLTIRHFPQHTLWKHSDFKNKTLTQQNLVEMHT</sequence>
<reference evidence="2" key="1">
    <citation type="submission" date="2021-02" db="EMBL/GenBank/DDBJ databases">
        <authorList>
            <person name="Nowell W R."/>
        </authorList>
    </citation>
    <scope>NUCLEOTIDE SEQUENCE</scope>
</reference>